<dbReference type="PATRIC" id="fig|1126833.4.peg.1280"/>
<dbReference type="STRING" id="1126833.VN24_05890"/>
<dbReference type="Pfam" id="PF00483">
    <property type="entry name" value="NTP_transferase"/>
    <property type="match status" value="1"/>
</dbReference>
<evidence type="ECO:0000259" key="1">
    <source>
        <dbReference type="Pfam" id="PF00483"/>
    </source>
</evidence>
<dbReference type="Gene3D" id="3.90.550.10">
    <property type="entry name" value="Spore Coat Polysaccharide Biosynthesis Protein SpsA, Chain A"/>
    <property type="match status" value="1"/>
</dbReference>
<dbReference type="InterPro" id="IPR046981">
    <property type="entry name" value="G1P_cyt_trans"/>
</dbReference>
<keyword evidence="2" id="KW-0548">Nucleotidyltransferase</keyword>
<dbReference type="InterPro" id="IPR005835">
    <property type="entry name" value="NTP_transferase_dom"/>
</dbReference>
<dbReference type="EMBL" id="CP011058">
    <property type="protein sequence ID" value="AJY77540.1"/>
    <property type="molecule type" value="Genomic_DNA"/>
</dbReference>
<dbReference type="AlphaFoldDB" id="A0A0D5NQR7"/>
<feature type="domain" description="Nucleotidyl transferase" evidence="1">
    <location>
        <begin position="2"/>
        <end position="215"/>
    </location>
</feature>
<proteinExistence type="predicted"/>
<reference evidence="3" key="2">
    <citation type="submission" date="2015-03" db="EMBL/GenBank/DDBJ databases">
        <title>Genome sequence of Paenibacillus beijingensis strain DSM 24997T.</title>
        <authorList>
            <person name="Kwak Y."/>
            <person name="Shin J.-H."/>
        </authorList>
    </citation>
    <scope>NUCLEOTIDE SEQUENCE [LARGE SCALE GENOMIC DNA]</scope>
    <source>
        <strain evidence="3">DSM 24997</strain>
    </source>
</reference>
<dbReference type="InterPro" id="IPR029044">
    <property type="entry name" value="Nucleotide-diphossugar_trans"/>
</dbReference>
<organism evidence="2 3">
    <name type="scientific">Paenibacillus beijingensis</name>
    <dbReference type="NCBI Taxonomy" id="1126833"/>
    <lineage>
        <taxon>Bacteria</taxon>
        <taxon>Bacillati</taxon>
        <taxon>Bacillota</taxon>
        <taxon>Bacilli</taxon>
        <taxon>Bacillales</taxon>
        <taxon>Paenibacillaceae</taxon>
        <taxon>Paenibacillus</taxon>
    </lineage>
</organism>
<name>A0A0D5NQR7_9BACL</name>
<sequence length="257" mass="29168">MKVVILAGGLGTRIMEESAVKPKPMIEIGGMPILWHIMKSFSTFGFKHFIICLGYKGHVIKDYFARYYLHHSDVTFNYNGRNDYIAHHSAVEPWTVTLVDTGQHSMTGGRVKRVADYVGNDPFILTYGDAVSDIDLNLLLTFHLSHGRLATVSAVQPSGRFGALSLDSNKKVVSFKEKPKGDGQWSSAGFFVMHPDVMDYIKGDQTILEKEPLENLAKDGQLMAYKHTGFWHPMDTMKDKNELEHLWNTHQAPWKRW</sequence>
<dbReference type="GO" id="GO:0047343">
    <property type="term" value="F:glucose-1-phosphate cytidylyltransferase activity"/>
    <property type="evidence" value="ECO:0007669"/>
    <property type="project" value="InterPro"/>
</dbReference>
<evidence type="ECO:0000313" key="3">
    <source>
        <dbReference type="Proteomes" id="UP000032633"/>
    </source>
</evidence>
<protein>
    <submittedName>
        <fullName evidence="2">Glucose-1-phosphate cytidylyltransferase</fullName>
    </submittedName>
</protein>
<evidence type="ECO:0000313" key="2">
    <source>
        <dbReference type="EMBL" id="AJY77540.1"/>
    </source>
</evidence>
<dbReference type="KEGG" id="pbj:VN24_05890"/>
<dbReference type="RefSeq" id="WP_045673024.1">
    <property type="nucleotide sequence ID" value="NZ_CP011058.1"/>
</dbReference>
<gene>
    <name evidence="2" type="ORF">VN24_05890</name>
</gene>
<dbReference type="HOGENOM" id="CLU_029499_10_0_9"/>
<keyword evidence="3" id="KW-1185">Reference proteome</keyword>
<dbReference type="OrthoDB" id="9801899at2"/>
<accession>A0A0D5NQR7</accession>
<dbReference type="InterPro" id="IPR013446">
    <property type="entry name" value="G1P_cyt_trans-like"/>
</dbReference>
<dbReference type="PANTHER" id="PTHR47183:SF1">
    <property type="entry name" value="GLUCOSE-1-PHOSPHATE CYTIDYLYLTRANSFERASE"/>
    <property type="match status" value="1"/>
</dbReference>
<dbReference type="CDD" id="cd02524">
    <property type="entry name" value="G1P_cytidylyltransferase"/>
    <property type="match status" value="1"/>
</dbReference>
<keyword evidence="2" id="KW-0808">Transferase</keyword>
<dbReference type="NCBIfam" id="TIGR02623">
    <property type="entry name" value="G1P_cyt_trans"/>
    <property type="match status" value="1"/>
</dbReference>
<reference evidence="2 3" key="1">
    <citation type="journal article" date="2015" name="J. Biotechnol.">
        <title>Complete genome sequence of Paenibacillus beijingensis 7188(T) (=DSM 24997(T)), a novel rhizobacterium from jujube garden soil.</title>
        <authorList>
            <person name="Kwak Y."/>
            <person name="Shin J.H."/>
        </authorList>
    </citation>
    <scope>NUCLEOTIDE SEQUENCE [LARGE SCALE GENOMIC DNA]</scope>
    <source>
        <strain evidence="2 3">DSM 24997</strain>
    </source>
</reference>
<dbReference type="Proteomes" id="UP000032633">
    <property type="component" value="Chromosome"/>
</dbReference>
<dbReference type="PANTHER" id="PTHR47183">
    <property type="entry name" value="GLUCOSE-1-PHOSPHATE CYTIDYLYLTRANSFERASE-RELATED"/>
    <property type="match status" value="1"/>
</dbReference>
<dbReference type="GO" id="GO:0009243">
    <property type="term" value="P:O antigen biosynthetic process"/>
    <property type="evidence" value="ECO:0007669"/>
    <property type="project" value="InterPro"/>
</dbReference>
<dbReference type="SUPFAM" id="SSF53448">
    <property type="entry name" value="Nucleotide-diphospho-sugar transferases"/>
    <property type="match status" value="1"/>
</dbReference>